<evidence type="ECO:0000256" key="1">
    <source>
        <dbReference type="ARBA" id="ARBA00004141"/>
    </source>
</evidence>
<dbReference type="EMBL" id="WVRA01000001">
    <property type="protein sequence ID" value="NOE17098.1"/>
    <property type="molecule type" value="Genomic_DNA"/>
</dbReference>
<proteinExistence type="predicted"/>
<protein>
    <submittedName>
        <fullName evidence="8">YIP1 family protein</fullName>
    </submittedName>
</protein>
<evidence type="ECO:0000256" key="5">
    <source>
        <dbReference type="SAM" id="Phobius"/>
    </source>
</evidence>
<accession>A0AA91BSJ6</accession>
<evidence type="ECO:0000313" key="10">
    <source>
        <dbReference type="Proteomes" id="UP000599383"/>
    </source>
</evidence>
<dbReference type="Proteomes" id="UP000597886">
    <property type="component" value="Unassembled WGS sequence"/>
</dbReference>
<evidence type="ECO:0000313" key="8">
    <source>
        <dbReference type="EMBL" id="NOE17098.1"/>
    </source>
</evidence>
<organism evidence="8 9">
    <name type="scientific">Ruegeria atlantica</name>
    <dbReference type="NCBI Taxonomy" id="81569"/>
    <lineage>
        <taxon>Bacteria</taxon>
        <taxon>Pseudomonadati</taxon>
        <taxon>Pseudomonadota</taxon>
        <taxon>Alphaproteobacteria</taxon>
        <taxon>Rhodobacterales</taxon>
        <taxon>Roseobacteraceae</taxon>
        <taxon>Ruegeria</taxon>
    </lineage>
</organism>
<dbReference type="Proteomes" id="UP000599383">
    <property type="component" value="Unassembled WGS sequence"/>
</dbReference>
<dbReference type="Pfam" id="PF04893">
    <property type="entry name" value="Yip1"/>
    <property type="match status" value="1"/>
</dbReference>
<name>A0AA91BSJ6_9RHOB</name>
<evidence type="ECO:0000256" key="2">
    <source>
        <dbReference type="ARBA" id="ARBA00022692"/>
    </source>
</evidence>
<dbReference type="GO" id="GO:0016020">
    <property type="term" value="C:membrane"/>
    <property type="evidence" value="ECO:0007669"/>
    <property type="project" value="UniProtKB-SubCell"/>
</dbReference>
<evidence type="ECO:0000259" key="6">
    <source>
        <dbReference type="Pfam" id="PF04893"/>
    </source>
</evidence>
<gene>
    <name evidence="7" type="ORF">GS617_04450</name>
    <name evidence="8" type="ORF">GS634_03055</name>
</gene>
<feature type="transmembrane region" description="Helical" evidence="5">
    <location>
        <begin position="31"/>
        <end position="51"/>
    </location>
</feature>
<dbReference type="EMBL" id="WVQY01000001">
    <property type="protein sequence ID" value="NOD29512.1"/>
    <property type="molecule type" value="Genomic_DNA"/>
</dbReference>
<dbReference type="AlphaFoldDB" id="A0AA91BSJ6"/>
<dbReference type="InterPro" id="IPR006977">
    <property type="entry name" value="Yip1_dom"/>
</dbReference>
<keyword evidence="10" id="KW-1185">Reference proteome</keyword>
<keyword evidence="2 5" id="KW-0812">Transmembrane</keyword>
<comment type="subcellular location">
    <subcellularLocation>
        <location evidence="1">Membrane</location>
        <topology evidence="1">Multi-pass membrane protein</topology>
    </subcellularLocation>
</comment>
<evidence type="ECO:0000256" key="4">
    <source>
        <dbReference type="ARBA" id="ARBA00023136"/>
    </source>
</evidence>
<dbReference type="RefSeq" id="WP_171328358.1">
    <property type="nucleotide sequence ID" value="NZ_WVQY01000001.1"/>
</dbReference>
<feature type="domain" description="Yip1" evidence="6">
    <location>
        <begin position="14"/>
        <end position="156"/>
    </location>
</feature>
<feature type="transmembrane region" description="Helical" evidence="5">
    <location>
        <begin position="133"/>
        <end position="150"/>
    </location>
</feature>
<feature type="transmembrane region" description="Helical" evidence="5">
    <location>
        <begin position="63"/>
        <end position="91"/>
    </location>
</feature>
<reference evidence="8 10" key="1">
    <citation type="submission" date="2019-12" db="EMBL/GenBank/DDBJ databases">
        <title>Ruegeria JWLKs population differentiation of coral mucus and skeleton niches.</title>
        <authorList>
            <person name="Luo D."/>
        </authorList>
    </citation>
    <scope>NUCLEOTIDE SEQUENCE</scope>
    <source>
        <strain evidence="8">HKCCD6181</strain>
        <strain evidence="7 10">HKCCD6238</strain>
    </source>
</reference>
<sequence>MAVSSDILATYRGPGRVVRRLLEMGQREDRALVFVMAFCVVAFVAQMPSLARKAHLEGVELNMLLGGALLGSVFILPLFFYTLALISYWAARMAGGQGTAYGARLALFWALLASAPLVLLNGLVAGFIGPGPALTIVGIVWVAVFVWFWLSGLRQVQRSAA</sequence>
<evidence type="ECO:0000256" key="3">
    <source>
        <dbReference type="ARBA" id="ARBA00022989"/>
    </source>
</evidence>
<evidence type="ECO:0000313" key="7">
    <source>
        <dbReference type="EMBL" id="NOD29512.1"/>
    </source>
</evidence>
<feature type="transmembrane region" description="Helical" evidence="5">
    <location>
        <begin position="103"/>
        <end position="127"/>
    </location>
</feature>
<comment type="caution">
    <text evidence="8">The sequence shown here is derived from an EMBL/GenBank/DDBJ whole genome shotgun (WGS) entry which is preliminary data.</text>
</comment>
<evidence type="ECO:0000313" key="9">
    <source>
        <dbReference type="Proteomes" id="UP000597886"/>
    </source>
</evidence>
<keyword evidence="4 5" id="KW-0472">Membrane</keyword>
<keyword evidence="3 5" id="KW-1133">Transmembrane helix</keyword>